<keyword evidence="4" id="KW-1185">Reference proteome</keyword>
<accession>A0A8J5LL19</accession>
<keyword evidence="1" id="KW-0812">Transmembrane</keyword>
<feature type="signal peptide" evidence="2">
    <location>
        <begin position="1"/>
        <end position="26"/>
    </location>
</feature>
<proteinExistence type="predicted"/>
<evidence type="ECO:0000256" key="1">
    <source>
        <dbReference type="SAM" id="Phobius"/>
    </source>
</evidence>
<protein>
    <submittedName>
        <fullName evidence="3">Uncharacterized protein</fullName>
    </submittedName>
</protein>
<name>A0A8J5LL19_ZINOF</name>
<keyword evidence="2" id="KW-0732">Signal</keyword>
<dbReference type="EMBL" id="JACMSC010000007">
    <property type="protein sequence ID" value="KAG6516708.1"/>
    <property type="molecule type" value="Genomic_DNA"/>
</dbReference>
<dbReference type="AlphaFoldDB" id="A0A8J5LL19"/>
<sequence>MSFRSIASLPLLLPLLFLLHFSSAAAGDDNLTAYQVLASYDFPPGLLPQGALGYNLDATTGAFSAYLNGSCSFSLEGSYQLHYKSTVTGVISTGRLSDLHGVSVKVLLFWVNIIEVRRLTDSLRFSVGIASADFAISNFYISPRCGCGLNCTDGDDSQESIRSPLRLPGRHQDAVGSLIELWYDQSAMEGIYGIELERSSELSNPFSFIHCSLASFHIILVFTCRLIDRGMFTFNIIILFYTVGGAYHANLLSFCYLRKHN</sequence>
<comment type="caution">
    <text evidence="3">The sequence shown here is derived from an EMBL/GenBank/DDBJ whole genome shotgun (WGS) entry which is preliminary data.</text>
</comment>
<organism evidence="3 4">
    <name type="scientific">Zingiber officinale</name>
    <name type="common">Ginger</name>
    <name type="synonym">Amomum zingiber</name>
    <dbReference type="NCBI Taxonomy" id="94328"/>
    <lineage>
        <taxon>Eukaryota</taxon>
        <taxon>Viridiplantae</taxon>
        <taxon>Streptophyta</taxon>
        <taxon>Embryophyta</taxon>
        <taxon>Tracheophyta</taxon>
        <taxon>Spermatophyta</taxon>
        <taxon>Magnoliopsida</taxon>
        <taxon>Liliopsida</taxon>
        <taxon>Zingiberales</taxon>
        <taxon>Zingiberaceae</taxon>
        <taxon>Zingiber</taxon>
    </lineage>
</organism>
<dbReference type="Pfam" id="PF04398">
    <property type="entry name" value="DUF538"/>
    <property type="match status" value="1"/>
</dbReference>
<dbReference type="SUPFAM" id="SSF141562">
    <property type="entry name" value="At5g01610-like"/>
    <property type="match status" value="1"/>
</dbReference>
<feature type="chain" id="PRO_5035243877" evidence="2">
    <location>
        <begin position="27"/>
        <end position="261"/>
    </location>
</feature>
<evidence type="ECO:0000256" key="2">
    <source>
        <dbReference type="SAM" id="SignalP"/>
    </source>
</evidence>
<feature type="transmembrane region" description="Helical" evidence="1">
    <location>
        <begin position="231"/>
        <end position="249"/>
    </location>
</feature>
<dbReference type="PANTHER" id="PTHR31676">
    <property type="entry name" value="T31J12.3 PROTEIN-RELATED"/>
    <property type="match status" value="1"/>
</dbReference>
<evidence type="ECO:0000313" key="3">
    <source>
        <dbReference type="EMBL" id="KAG6516708.1"/>
    </source>
</evidence>
<dbReference type="InterPro" id="IPR036758">
    <property type="entry name" value="At5g01610-like"/>
</dbReference>
<dbReference type="PANTHER" id="PTHR31676:SF76">
    <property type="entry name" value="OS05G0362300 PROTEIN"/>
    <property type="match status" value="1"/>
</dbReference>
<keyword evidence="1" id="KW-0472">Membrane</keyword>
<reference evidence="3 4" key="1">
    <citation type="submission" date="2020-08" db="EMBL/GenBank/DDBJ databases">
        <title>Plant Genome Project.</title>
        <authorList>
            <person name="Zhang R.-G."/>
        </authorList>
    </citation>
    <scope>NUCLEOTIDE SEQUENCE [LARGE SCALE GENOMIC DNA]</scope>
    <source>
        <tissue evidence="3">Rhizome</tissue>
    </source>
</reference>
<dbReference type="Proteomes" id="UP000734854">
    <property type="component" value="Unassembled WGS sequence"/>
</dbReference>
<dbReference type="Gene3D" id="2.30.240.10">
    <property type="entry name" value="At5g01610-like"/>
    <property type="match status" value="1"/>
</dbReference>
<evidence type="ECO:0000313" key="4">
    <source>
        <dbReference type="Proteomes" id="UP000734854"/>
    </source>
</evidence>
<gene>
    <name evidence="3" type="ORF">ZIOFF_027181</name>
</gene>
<keyword evidence="1" id="KW-1133">Transmembrane helix</keyword>
<dbReference type="InterPro" id="IPR007493">
    <property type="entry name" value="DUF538"/>
</dbReference>